<dbReference type="RefSeq" id="WP_343860349.1">
    <property type="nucleotide sequence ID" value="NZ_BAAAFD010000007.1"/>
</dbReference>
<comment type="similarity">
    <text evidence="3">Belongs to the nicotinamide ribonucleoside (NR) uptake permease (TC 4.B.1) family.</text>
</comment>
<keyword evidence="12" id="KW-1185">Reference proteome</keyword>
<sequence length="209" mass="24395">MEAFLAIVIEQAKQQSLTEAAAVLFSLMYPYLAARQNIWCWFCALVSTSLYVHVFWQGSLPFNSFLNVYYLLMAIYGWVRWRKNSQGEELPVRVYPLFYHITAIAVLVVAGLTLNHLVTFSWIKTDLYLDALVTVFSVYATYLMANKILENWLFWIVINFAAAYLYFINGLMLTGLMFIGYFFMSVYGYRNWQRDYQQQGNSTPNSLMD</sequence>
<accession>A0ABP3WWS0</accession>
<feature type="transmembrane region" description="Helical" evidence="10">
    <location>
        <begin position="38"/>
        <end position="56"/>
    </location>
</feature>
<dbReference type="PANTHER" id="PTHR36122">
    <property type="entry name" value="NICOTINAMIDE RIBOSIDE TRANSPORTER PNUC"/>
    <property type="match status" value="1"/>
</dbReference>
<keyword evidence="7 10" id="KW-0812">Transmembrane</keyword>
<evidence type="ECO:0000313" key="11">
    <source>
        <dbReference type="EMBL" id="GAA0857673.1"/>
    </source>
</evidence>
<evidence type="ECO:0000256" key="5">
    <source>
        <dbReference type="ARBA" id="ARBA00022448"/>
    </source>
</evidence>
<dbReference type="NCBIfam" id="TIGR01528">
    <property type="entry name" value="NMN_trans_PnuC"/>
    <property type="match status" value="1"/>
</dbReference>
<dbReference type="Proteomes" id="UP001500359">
    <property type="component" value="Unassembled WGS sequence"/>
</dbReference>
<proteinExistence type="inferred from homology"/>
<evidence type="ECO:0000313" key="12">
    <source>
        <dbReference type="Proteomes" id="UP001500359"/>
    </source>
</evidence>
<keyword evidence="8 10" id="KW-1133">Transmembrane helix</keyword>
<evidence type="ECO:0000256" key="4">
    <source>
        <dbReference type="ARBA" id="ARBA00017522"/>
    </source>
</evidence>
<comment type="subcellular location">
    <subcellularLocation>
        <location evidence="2">Cell membrane</location>
        <topology evidence="2">Multi-pass membrane protein</topology>
    </subcellularLocation>
</comment>
<feature type="transmembrane region" description="Helical" evidence="10">
    <location>
        <begin position="127"/>
        <end position="145"/>
    </location>
</feature>
<dbReference type="InterPro" id="IPR006419">
    <property type="entry name" value="NMN_transpt_PnuC"/>
</dbReference>
<keyword evidence="5" id="KW-0813">Transport</keyword>
<comment type="function">
    <text evidence="1">Required for nicotinamide riboside transport across the inner membrane.</text>
</comment>
<gene>
    <name evidence="11" type="primary">pnuC</name>
    <name evidence="11" type="ORF">GCM10009114_24330</name>
</gene>
<feature type="transmembrane region" description="Helical" evidence="10">
    <location>
        <begin position="152"/>
        <end position="184"/>
    </location>
</feature>
<comment type="caution">
    <text evidence="11">The sequence shown here is derived from an EMBL/GenBank/DDBJ whole genome shotgun (WGS) entry which is preliminary data.</text>
</comment>
<protein>
    <recommendedName>
        <fullName evidence="4">Nicotinamide riboside transporter PnuC</fullName>
    </recommendedName>
</protein>
<evidence type="ECO:0000256" key="6">
    <source>
        <dbReference type="ARBA" id="ARBA00022475"/>
    </source>
</evidence>
<evidence type="ECO:0000256" key="10">
    <source>
        <dbReference type="SAM" id="Phobius"/>
    </source>
</evidence>
<feature type="transmembrane region" description="Helical" evidence="10">
    <location>
        <begin position="62"/>
        <end position="81"/>
    </location>
</feature>
<evidence type="ECO:0000256" key="8">
    <source>
        <dbReference type="ARBA" id="ARBA00022989"/>
    </source>
</evidence>
<name>A0ABP3WWS0_9ALTE</name>
<reference evidence="12" key="1">
    <citation type="journal article" date="2019" name="Int. J. Syst. Evol. Microbiol.">
        <title>The Global Catalogue of Microorganisms (GCM) 10K type strain sequencing project: providing services to taxonomists for standard genome sequencing and annotation.</title>
        <authorList>
            <consortium name="The Broad Institute Genomics Platform"/>
            <consortium name="The Broad Institute Genome Sequencing Center for Infectious Disease"/>
            <person name="Wu L."/>
            <person name="Ma J."/>
        </authorList>
    </citation>
    <scope>NUCLEOTIDE SEQUENCE [LARGE SCALE GENOMIC DNA]</scope>
    <source>
        <strain evidence="12">JCM 15896</strain>
    </source>
</reference>
<keyword evidence="9 10" id="KW-0472">Membrane</keyword>
<evidence type="ECO:0000256" key="3">
    <source>
        <dbReference type="ARBA" id="ARBA00006669"/>
    </source>
</evidence>
<organism evidence="11 12">
    <name type="scientific">Aliiglaciecola litoralis</name>
    <dbReference type="NCBI Taxonomy" id="582857"/>
    <lineage>
        <taxon>Bacteria</taxon>
        <taxon>Pseudomonadati</taxon>
        <taxon>Pseudomonadota</taxon>
        <taxon>Gammaproteobacteria</taxon>
        <taxon>Alteromonadales</taxon>
        <taxon>Alteromonadaceae</taxon>
        <taxon>Aliiglaciecola</taxon>
    </lineage>
</organism>
<keyword evidence="6" id="KW-1003">Cell membrane</keyword>
<feature type="transmembrane region" description="Helical" evidence="10">
    <location>
        <begin position="93"/>
        <end position="115"/>
    </location>
</feature>
<dbReference type="PANTHER" id="PTHR36122:SF2">
    <property type="entry name" value="NICOTINAMIDE RIBOSIDE TRANSPORTER PNUC"/>
    <property type="match status" value="1"/>
</dbReference>
<dbReference type="Pfam" id="PF04973">
    <property type="entry name" value="NMN_transporter"/>
    <property type="match status" value="1"/>
</dbReference>
<evidence type="ECO:0000256" key="1">
    <source>
        <dbReference type="ARBA" id="ARBA00002672"/>
    </source>
</evidence>
<evidence type="ECO:0000256" key="7">
    <source>
        <dbReference type="ARBA" id="ARBA00022692"/>
    </source>
</evidence>
<evidence type="ECO:0000256" key="2">
    <source>
        <dbReference type="ARBA" id="ARBA00004651"/>
    </source>
</evidence>
<dbReference type="EMBL" id="BAAAFD010000007">
    <property type="protein sequence ID" value="GAA0857673.1"/>
    <property type="molecule type" value="Genomic_DNA"/>
</dbReference>
<evidence type="ECO:0000256" key="9">
    <source>
        <dbReference type="ARBA" id="ARBA00023136"/>
    </source>
</evidence>